<dbReference type="eggNOG" id="arCOG01011">
    <property type="taxonomic scope" value="Archaea"/>
</dbReference>
<dbReference type="STRING" id="70601.gene:9377400"/>
<dbReference type="Proteomes" id="UP000000752">
    <property type="component" value="Chromosome"/>
</dbReference>
<gene>
    <name evidence="2" type="ordered locus">PH0468</name>
</gene>
<dbReference type="GO" id="GO:0006355">
    <property type="term" value="P:regulation of DNA-templated transcription"/>
    <property type="evidence" value="ECO:0007669"/>
    <property type="project" value="InterPro"/>
</dbReference>
<proteinExistence type="predicted"/>
<feature type="domain" description="Ribbon-helix-helix protein CopG" evidence="1">
    <location>
        <begin position="12"/>
        <end position="49"/>
    </location>
</feature>
<dbReference type="PANTHER" id="PTHR36215">
    <property type="entry name" value="BLL4998 PROTEIN"/>
    <property type="match status" value="1"/>
</dbReference>
<reference evidence="2 3" key="1">
    <citation type="journal article" date="1998" name="DNA Res.">
        <title>Complete sequence and gene organization of the genome of a hyper-thermophilic archaebacterium, Pyrococcus horikoshii OT3.</title>
        <authorList>
            <person name="Kawarabayasi Y."/>
            <person name="Sawada M."/>
            <person name="Horikawa H."/>
            <person name="Haikawa Y."/>
            <person name="Hino Y."/>
            <person name="Yamamoto S."/>
            <person name="Sekine M."/>
            <person name="Baba S."/>
            <person name="Kosugi H."/>
            <person name="Hosoyama A."/>
            <person name="Nagai Y."/>
            <person name="Sakai M."/>
            <person name="Ogura K."/>
            <person name="Otuka R."/>
            <person name="Nakazawa H."/>
            <person name="Takamiya M."/>
            <person name="Ohfuku Y."/>
            <person name="Funahashi T."/>
            <person name="Tanaka T."/>
            <person name="Kudoh Y."/>
            <person name="Yamazaki J."/>
            <person name="Kushida N."/>
            <person name="Oguchi A."/>
            <person name="Aoki K."/>
            <person name="Nakamura Y."/>
            <person name="Robb T.F."/>
            <person name="Horikoshi K."/>
            <person name="Masuchi Y."/>
            <person name="Shizuya H."/>
            <person name="Kikuchi H."/>
        </authorList>
    </citation>
    <scope>NUCLEOTIDE SEQUENCE [LARGE SCALE GENOMIC DNA]</scope>
    <source>
        <strain evidence="3">ATCC 700860 / DSM 12428 / JCM 9974 / NBRC 100139 / OT-3</strain>
    </source>
</reference>
<accession>O58207</accession>
<dbReference type="KEGG" id="pho:PH0468"/>
<name>O58207_PYRHO</name>
<sequence length="108" mass="12759">MMAVENAVDYPISVRLPSYVVEKIDELVKKRKFRSRSDFIKFAVTFALGQIMMEEARERAKNEPEELEKERKEAWMRLRAGDFSKEDEETLELLKKVDARYKRLGGRS</sequence>
<dbReference type="CDD" id="cd22231">
    <property type="entry name" value="RHH_NikR_HicB-like"/>
    <property type="match status" value="1"/>
</dbReference>
<evidence type="ECO:0000313" key="2">
    <source>
        <dbReference type="EMBL" id="BAA29555.1"/>
    </source>
</evidence>
<dbReference type="PIR" id="F71158">
    <property type="entry name" value="F71158"/>
</dbReference>
<dbReference type="PANTHER" id="PTHR36215:SF1">
    <property type="entry name" value="BLL4998 PROTEIN"/>
    <property type="match status" value="1"/>
</dbReference>
<dbReference type="EMBL" id="BA000001">
    <property type="protein sequence ID" value="BAA29555.1"/>
    <property type="molecule type" value="Genomic_DNA"/>
</dbReference>
<dbReference type="PIRSF" id="PIRSF019108">
    <property type="entry name" value="Txn_reg_CopG_prd"/>
    <property type="match status" value="1"/>
</dbReference>
<dbReference type="EnsemblBacteria" id="BAA29555">
    <property type="protein sequence ID" value="BAA29555"/>
    <property type="gene ID" value="BAA29555"/>
</dbReference>
<dbReference type="InterPro" id="IPR016748">
    <property type="entry name" value="Tscrpt_reg_CopG_prd"/>
</dbReference>
<evidence type="ECO:0000259" key="1">
    <source>
        <dbReference type="Pfam" id="PF01402"/>
    </source>
</evidence>
<organism evidence="2 3">
    <name type="scientific">Pyrococcus horikoshii (strain ATCC 700860 / DSM 12428 / JCM 9974 / NBRC 100139 / OT-3)</name>
    <dbReference type="NCBI Taxonomy" id="70601"/>
    <lineage>
        <taxon>Archaea</taxon>
        <taxon>Methanobacteriati</taxon>
        <taxon>Methanobacteriota</taxon>
        <taxon>Thermococci</taxon>
        <taxon>Thermococcales</taxon>
        <taxon>Thermococcaceae</taxon>
        <taxon>Pyrococcus</taxon>
    </lineage>
</organism>
<evidence type="ECO:0000313" key="3">
    <source>
        <dbReference type="Proteomes" id="UP000000752"/>
    </source>
</evidence>
<protein>
    <recommendedName>
        <fullName evidence="1">Ribbon-helix-helix protein CopG domain-containing protein</fullName>
    </recommendedName>
</protein>
<dbReference type="Pfam" id="PF01402">
    <property type="entry name" value="RHH_1"/>
    <property type="match status" value="1"/>
</dbReference>
<keyword evidence="3" id="KW-1185">Reference proteome</keyword>
<dbReference type="InterPro" id="IPR002145">
    <property type="entry name" value="CopG"/>
</dbReference>
<dbReference type="SUPFAM" id="SSF47598">
    <property type="entry name" value="Ribbon-helix-helix"/>
    <property type="match status" value="1"/>
</dbReference>
<dbReference type="Gene3D" id="1.10.1220.10">
    <property type="entry name" value="Met repressor-like"/>
    <property type="match status" value="1"/>
</dbReference>
<dbReference type="AlphaFoldDB" id="O58207"/>
<dbReference type="InterPro" id="IPR013321">
    <property type="entry name" value="Arc_rbn_hlx_hlx"/>
</dbReference>
<dbReference type="InterPro" id="IPR010985">
    <property type="entry name" value="Ribbon_hlx_hlx"/>
</dbReference>